<proteinExistence type="predicted"/>
<evidence type="ECO:0000313" key="3">
    <source>
        <dbReference type="Proteomes" id="UP001597045"/>
    </source>
</evidence>
<reference evidence="3" key="1">
    <citation type="journal article" date="2019" name="Int. J. Syst. Evol. Microbiol.">
        <title>The Global Catalogue of Microorganisms (GCM) 10K type strain sequencing project: providing services to taxonomists for standard genome sequencing and annotation.</title>
        <authorList>
            <consortium name="The Broad Institute Genomics Platform"/>
            <consortium name="The Broad Institute Genome Sequencing Center for Infectious Disease"/>
            <person name="Wu L."/>
            <person name="Ma J."/>
        </authorList>
    </citation>
    <scope>NUCLEOTIDE SEQUENCE [LARGE SCALE GENOMIC DNA]</scope>
    <source>
        <strain evidence="3">JCM 31486</strain>
    </source>
</reference>
<evidence type="ECO:0000313" key="2">
    <source>
        <dbReference type="EMBL" id="MFD1052480.1"/>
    </source>
</evidence>
<name>A0ABW3MTD2_9PSEU</name>
<accession>A0ABW3MTD2</accession>
<feature type="region of interest" description="Disordered" evidence="1">
    <location>
        <begin position="68"/>
        <end position="97"/>
    </location>
</feature>
<dbReference type="Gene3D" id="3.75.10.10">
    <property type="entry name" value="L-arginine/glycine Amidinotransferase, Chain A"/>
    <property type="match status" value="1"/>
</dbReference>
<dbReference type="Proteomes" id="UP001597045">
    <property type="component" value="Unassembled WGS sequence"/>
</dbReference>
<evidence type="ECO:0000256" key="1">
    <source>
        <dbReference type="SAM" id="MobiDB-lite"/>
    </source>
</evidence>
<protein>
    <submittedName>
        <fullName evidence="2">Uncharacterized protein</fullName>
    </submittedName>
</protein>
<gene>
    <name evidence="2" type="ORF">ACFQ1S_46280</name>
</gene>
<organism evidence="2 3">
    <name type="scientific">Kibdelosporangium lantanae</name>
    <dbReference type="NCBI Taxonomy" id="1497396"/>
    <lineage>
        <taxon>Bacteria</taxon>
        <taxon>Bacillati</taxon>
        <taxon>Actinomycetota</taxon>
        <taxon>Actinomycetes</taxon>
        <taxon>Pseudonocardiales</taxon>
        <taxon>Pseudonocardiaceae</taxon>
        <taxon>Kibdelosporangium</taxon>
    </lineage>
</organism>
<keyword evidence="3" id="KW-1185">Reference proteome</keyword>
<comment type="caution">
    <text evidence="2">The sequence shown here is derived from an EMBL/GenBank/DDBJ whole genome shotgun (WGS) entry which is preliminary data.</text>
</comment>
<dbReference type="EMBL" id="JBHTIS010004457">
    <property type="protein sequence ID" value="MFD1052480.1"/>
    <property type="molecule type" value="Genomic_DNA"/>
</dbReference>
<sequence length="113" mass="12408">MPTRHGIQEMRILIRSASLWEPDGQLTLRPTSRVLFRDLRGPGVGVVQEFTPESRFWGLDLRNSTGNIESVPPYAGGGTGTHGGESMPTFMGTPSPRRGRWCGRCAPLWRGGS</sequence>